<organism evidence="3 4">
    <name type="scientific">Stylophora pistillata</name>
    <name type="common">Smooth cauliflower coral</name>
    <dbReference type="NCBI Taxonomy" id="50429"/>
    <lineage>
        <taxon>Eukaryota</taxon>
        <taxon>Metazoa</taxon>
        <taxon>Cnidaria</taxon>
        <taxon>Anthozoa</taxon>
        <taxon>Hexacorallia</taxon>
        <taxon>Scleractinia</taxon>
        <taxon>Astrocoeniina</taxon>
        <taxon>Pocilloporidae</taxon>
        <taxon>Stylophora</taxon>
    </lineage>
</organism>
<dbReference type="InterPro" id="IPR019356">
    <property type="entry name" value="Menorin_dom"/>
</dbReference>
<keyword evidence="4" id="KW-1185">Reference proteome</keyword>
<dbReference type="PANTHER" id="PTHR21184:SF6">
    <property type="entry name" value="CONSERVED PLASMA MEMBRANE PROTEIN"/>
    <property type="match status" value="1"/>
</dbReference>
<evidence type="ECO:0000313" key="3">
    <source>
        <dbReference type="EMBL" id="PFX14117.1"/>
    </source>
</evidence>
<feature type="domain" description="Menorin-like" evidence="2">
    <location>
        <begin position="37"/>
        <end position="272"/>
    </location>
</feature>
<dbReference type="OrthoDB" id="413402at2759"/>
<protein>
    <submittedName>
        <fullName evidence="3">Protein FAM151A</fullName>
    </submittedName>
</protein>
<gene>
    <name evidence="3" type="primary">FAM151A</name>
    <name evidence="3" type="ORF">AWC38_SpisGene21755</name>
</gene>
<comment type="caution">
    <text evidence="3">The sequence shown here is derived from an EMBL/GenBank/DDBJ whole genome shotgun (WGS) entry which is preliminary data.</text>
</comment>
<evidence type="ECO:0000256" key="1">
    <source>
        <dbReference type="ARBA" id="ARBA00044953"/>
    </source>
</evidence>
<dbReference type="Proteomes" id="UP000225706">
    <property type="component" value="Unassembled WGS sequence"/>
</dbReference>
<dbReference type="STRING" id="50429.A0A2B4RCP7"/>
<proteinExistence type="inferred from homology"/>
<name>A0A2B4RCP7_STYPI</name>
<comment type="similarity">
    <text evidence="1">Belongs to the menorin family.</text>
</comment>
<dbReference type="GO" id="GO:0005615">
    <property type="term" value="C:extracellular space"/>
    <property type="evidence" value="ECO:0007669"/>
    <property type="project" value="TreeGrafter"/>
</dbReference>
<accession>A0A2B4RCP7</accession>
<dbReference type="Pfam" id="PF10223">
    <property type="entry name" value="Menorin_N"/>
    <property type="match status" value="1"/>
</dbReference>
<reference evidence="4" key="1">
    <citation type="journal article" date="2017" name="bioRxiv">
        <title>Comparative analysis of the genomes of Stylophora pistillata and Acropora digitifera provides evidence for extensive differences between species of corals.</title>
        <authorList>
            <person name="Voolstra C.R."/>
            <person name="Li Y."/>
            <person name="Liew Y.J."/>
            <person name="Baumgarten S."/>
            <person name="Zoccola D."/>
            <person name="Flot J.-F."/>
            <person name="Tambutte S."/>
            <person name="Allemand D."/>
            <person name="Aranda M."/>
        </authorList>
    </citation>
    <scope>NUCLEOTIDE SEQUENCE [LARGE SCALE GENOMIC DNA]</scope>
</reference>
<sequence>MVFEAGHLKSAVAMDELIGASQNNFPVNVLKFFDLTDGLELSWAHAVNSQLKLKEAFSGNSMMLEADVLLHPKDGTPLMAHPPNTNSDLSLVQFLKKTIGSGKGIKLDFKVTAVVEPSLRILSDQTTAQHEATNPIWLNADILSGPCQTDCNDPVDPQVFLSLCAKYFPSATLSVGWTTGKYISPEKDGYDWHLVQPMKQLLSNLTQPITFAIRANLIGNSIEQLIWLLGLSEEYTLTIWSADSDAPNMKDLVALHNRVSDKKRIFYDLPLHQKTNFREELKYY</sequence>
<evidence type="ECO:0000259" key="2">
    <source>
        <dbReference type="Pfam" id="PF10223"/>
    </source>
</evidence>
<dbReference type="EMBL" id="LSMT01000837">
    <property type="protein sequence ID" value="PFX14117.1"/>
    <property type="molecule type" value="Genomic_DNA"/>
</dbReference>
<dbReference type="PANTHER" id="PTHR21184">
    <property type="entry name" value="MENORIN (DENDRITIC BRANCHING PROTEIN)"/>
    <property type="match status" value="1"/>
</dbReference>
<dbReference type="AlphaFoldDB" id="A0A2B4RCP7"/>
<evidence type="ECO:0000313" key="4">
    <source>
        <dbReference type="Proteomes" id="UP000225706"/>
    </source>
</evidence>